<dbReference type="AlphaFoldDB" id="A0ABD3WRG8"/>
<organism evidence="2 3">
    <name type="scientific">Sinanodonta woodiana</name>
    <name type="common">Chinese pond mussel</name>
    <name type="synonym">Anodonta woodiana</name>
    <dbReference type="NCBI Taxonomy" id="1069815"/>
    <lineage>
        <taxon>Eukaryota</taxon>
        <taxon>Metazoa</taxon>
        <taxon>Spiralia</taxon>
        <taxon>Lophotrochozoa</taxon>
        <taxon>Mollusca</taxon>
        <taxon>Bivalvia</taxon>
        <taxon>Autobranchia</taxon>
        <taxon>Heteroconchia</taxon>
        <taxon>Palaeoheterodonta</taxon>
        <taxon>Unionida</taxon>
        <taxon>Unionoidea</taxon>
        <taxon>Unionidae</taxon>
        <taxon>Unioninae</taxon>
        <taxon>Sinanodonta</taxon>
    </lineage>
</organism>
<protein>
    <submittedName>
        <fullName evidence="2">Uncharacterized protein</fullName>
    </submittedName>
</protein>
<evidence type="ECO:0000313" key="3">
    <source>
        <dbReference type="Proteomes" id="UP001634394"/>
    </source>
</evidence>
<gene>
    <name evidence="2" type="ORF">ACJMK2_034413</name>
</gene>
<feature type="region of interest" description="Disordered" evidence="1">
    <location>
        <begin position="220"/>
        <end position="239"/>
    </location>
</feature>
<proteinExistence type="predicted"/>
<accession>A0ABD3WRG8</accession>
<feature type="region of interest" description="Disordered" evidence="1">
    <location>
        <begin position="258"/>
        <end position="277"/>
    </location>
</feature>
<name>A0ABD3WRG8_SINWO</name>
<dbReference type="EMBL" id="JBJQND010000005">
    <property type="protein sequence ID" value="KAL3876579.1"/>
    <property type="molecule type" value="Genomic_DNA"/>
</dbReference>
<dbReference type="Proteomes" id="UP001634394">
    <property type="component" value="Unassembled WGS sequence"/>
</dbReference>
<comment type="caution">
    <text evidence="2">The sequence shown here is derived from an EMBL/GenBank/DDBJ whole genome shotgun (WGS) entry which is preliminary data.</text>
</comment>
<evidence type="ECO:0000256" key="1">
    <source>
        <dbReference type="SAM" id="MobiDB-lite"/>
    </source>
</evidence>
<sequence>MANANMNKEAGILSTLSTSNRVKDTPVDKQEDKYFLFRETVIKLRQQQEYIKTLDQTYKQNEKHLRHMETLLKQNSEQSEKILEETQKLLKEKVAYELEIKYWLSRANNSEITCAMESRLDEDLAQEKRKLERERCLLIQGELDRKIDRKYIRKFDELRKQEQTLRERRNKLLTQLSWYTVQTEALQKIKHELVDVNTKENDLDSCTKNIQFPRIAKKMEPSSLPSSINPIKRDPTILPKTNHKDVKLQEADSSNKCRLPKITTHSPQPPTGTPNHSRYVRPICTLENINGMPNCSTPAPQSSFPSH</sequence>
<evidence type="ECO:0000313" key="2">
    <source>
        <dbReference type="EMBL" id="KAL3876579.1"/>
    </source>
</evidence>
<reference evidence="2 3" key="1">
    <citation type="submission" date="2024-11" db="EMBL/GenBank/DDBJ databases">
        <title>Chromosome-level genome assembly of the freshwater bivalve Anodonta woodiana.</title>
        <authorList>
            <person name="Chen X."/>
        </authorList>
    </citation>
    <scope>NUCLEOTIDE SEQUENCE [LARGE SCALE GENOMIC DNA]</scope>
    <source>
        <strain evidence="2">MN2024</strain>
        <tissue evidence="2">Gills</tissue>
    </source>
</reference>
<keyword evidence="3" id="KW-1185">Reference proteome</keyword>